<comment type="pathway">
    <text evidence="2">Carbohydrate metabolism; tricarboxylic acid cycle.</text>
</comment>
<gene>
    <name evidence="10" type="ORF">TBIB3V08_LOCUS9814</name>
</gene>
<dbReference type="CDD" id="cd03499">
    <property type="entry name" value="SQR_TypeC_SdhC"/>
    <property type="match status" value="1"/>
</dbReference>
<dbReference type="FunFam" id="1.20.1300.10:FF:000011">
    <property type="entry name" value="Succinate dehydrogenase cytochrome b560 subunit"/>
    <property type="match status" value="1"/>
</dbReference>
<feature type="transmembrane region" description="Helical" evidence="9">
    <location>
        <begin position="148"/>
        <end position="171"/>
    </location>
</feature>
<dbReference type="InterPro" id="IPR034804">
    <property type="entry name" value="SQR/QFR_C/D"/>
</dbReference>
<keyword evidence="4 9" id="KW-0812">Transmembrane</keyword>
<dbReference type="NCBIfam" id="TIGR02970">
    <property type="entry name" value="succ_dehyd_cytB"/>
    <property type="match status" value="1"/>
</dbReference>
<evidence type="ECO:0000256" key="1">
    <source>
        <dbReference type="ARBA" id="ARBA00004141"/>
    </source>
</evidence>
<dbReference type="GO" id="GO:0006121">
    <property type="term" value="P:mitochondrial electron transport, succinate to ubiquinone"/>
    <property type="evidence" value="ECO:0007669"/>
    <property type="project" value="TreeGrafter"/>
</dbReference>
<dbReference type="AlphaFoldDB" id="A0A7R9I4W0"/>
<evidence type="ECO:0000256" key="6">
    <source>
        <dbReference type="ARBA" id="ARBA00022989"/>
    </source>
</evidence>
<sequence length="213" mass="23749">MNLETILDTIYQPAITDHITLPALSLAVKHRVKGNLPSPLVSRACEGCIGTLDYSDGSTLYHVIANATINVRVFSLKTVPLEGHDEKNLRLQRPQSPHLTIYKPQLTSMLSISHRATGLAMGSVMISWGIGALVLPKQFPEYLAVLESWHLAPVSVLLLKFALAFPFSYHYCNGIRHLLWDTGRFLTLKEVYTTGYVMLFSAFTLASLLTYFL</sequence>
<evidence type="ECO:0000256" key="7">
    <source>
        <dbReference type="ARBA" id="ARBA00023004"/>
    </source>
</evidence>
<dbReference type="EMBL" id="OD568948">
    <property type="protein sequence ID" value="CAD7447501.1"/>
    <property type="molecule type" value="Genomic_DNA"/>
</dbReference>
<evidence type="ECO:0000256" key="8">
    <source>
        <dbReference type="ARBA" id="ARBA00023136"/>
    </source>
</evidence>
<organism evidence="10">
    <name type="scientific">Timema bartmani</name>
    <dbReference type="NCBI Taxonomy" id="61472"/>
    <lineage>
        <taxon>Eukaryota</taxon>
        <taxon>Metazoa</taxon>
        <taxon>Ecdysozoa</taxon>
        <taxon>Arthropoda</taxon>
        <taxon>Hexapoda</taxon>
        <taxon>Insecta</taxon>
        <taxon>Pterygota</taxon>
        <taxon>Neoptera</taxon>
        <taxon>Polyneoptera</taxon>
        <taxon>Phasmatodea</taxon>
        <taxon>Timematodea</taxon>
        <taxon>Timematoidea</taxon>
        <taxon>Timematidae</taxon>
        <taxon>Timema</taxon>
    </lineage>
</organism>
<dbReference type="PROSITE" id="PS01001">
    <property type="entry name" value="SDH_CYT_2"/>
    <property type="match status" value="1"/>
</dbReference>
<dbReference type="Gene3D" id="1.20.1300.10">
    <property type="entry name" value="Fumarate reductase/succinate dehydrogenase, transmembrane subunit"/>
    <property type="match status" value="1"/>
</dbReference>
<keyword evidence="3" id="KW-0349">Heme</keyword>
<accession>A0A7R9I4W0</accession>
<keyword evidence="5" id="KW-0479">Metal-binding</keyword>
<feature type="transmembrane region" description="Helical" evidence="9">
    <location>
        <begin position="116"/>
        <end position="136"/>
    </location>
</feature>
<dbReference type="InterPro" id="IPR018495">
    <property type="entry name" value="Succ_DH_cyt_bsu_CS"/>
</dbReference>
<dbReference type="GO" id="GO:0046872">
    <property type="term" value="F:metal ion binding"/>
    <property type="evidence" value="ECO:0007669"/>
    <property type="project" value="UniProtKB-KW"/>
</dbReference>
<dbReference type="InterPro" id="IPR000701">
    <property type="entry name" value="SuccDH_FuR_B_TM-su"/>
</dbReference>
<dbReference type="InterPro" id="IPR014314">
    <property type="entry name" value="Succ_DH_cytb556"/>
</dbReference>
<dbReference type="GO" id="GO:0006099">
    <property type="term" value="P:tricarboxylic acid cycle"/>
    <property type="evidence" value="ECO:0007669"/>
    <property type="project" value="InterPro"/>
</dbReference>
<evidence type="ECO:0000256" key="3">
    <source>
        <dbReference type="ARBA" id="ARBA00022617"/>
    </source>
</evidence>
<dbReference type="Pfam" id="PF01127">
    <property type="entry name" value="Sdh_cyt"/>
    <property type="match status" value="1"/>
</dbReference>
<keyword evidence="6 9" id="KW-1133">Transmembrane helix</keyword>
<comment type="subcellular location">
    <subcellularLocation>
        <location evidence="1">Membrane</location>
        <topology evidence="1">Multi-pass membrane protein</topology>
    </subcellularLocation>
</comment>
<protein>
    <recommendedName>
        <fullName evidence="11">Succinate dehydrogenase cytochrome b560 subunit, mitochondrial</fullName>
    </recommendedName>
</protein>
<reference evidence="10" key="1">
    <citation type="submission" date="2020-11" db="EMBL/GenBank/DDBJ databases">
        <authorList>
            <person name="Tran Van P."/>
        </authorList>
    </citation>
    <scope>NUCLEOTIDE SEQUENCE</scope>
</reference>
<dbReference type="PANTHER" id="PTHR10978:SF5">
    <property type="entry name" value="SUCCINATE DEHYDROGENASE CYTOCHROME B560 SUBUNIT, MITOCHONDRIAL"/>
    <property type="match status" value="1"/>
</dbReference>
<evidence type="ECO:0000256" key="2">
    <source>
        <dbReference type="ARBA" id="ARBA00005163"/>
    </source>
</evidence>
<dbReference type="GO" id="GO:0016020">
    <property type="term" value="C:membrane"/>
    <property type="evidence" value="ECO:0007669"/>
    <property type="project" value="UniProtKB-SubCell"/>
</dbReference>
<proteinExistence type="predicted"/>
<dbReference type="SUPFAM" id="SSF81343">
    <property type="entry name" value="Fumarate reductase respiratory complex transmembrane subunits"/>
    <property type="match status" value="1"/>
</dbReference>
<feature type="transmembrane region" description="Helical" evidence="9">
    <location>
        <begin position="191"/>
        <end position="212"/>
    </location>
</feature>
<dbReference type="GO" id="GO:0005739">
    <property type="term" value="C:mitochondrion"/>
    <property type="evidence" value="ECO:0007669"/>
    <property type="project" value="GOC"/>
</dbReference>
<dbReference type="GO" id="GO:0009055">
    <property type="term" value="F:electron transfer activity"/>
    <property type="evidence" value="ECO:0007669"/>
    <property type="project" value="InterPro"/>
</dbReference>
<evidence type="ECO:0000256" key="4">
    <source>
        <dbReference type="ARBA" id="ARBA00022692"/>
    </source>
</evidence>
<evidence type="ECO:0008006" key="11">
    <source>
        <dbReference type="Google" id="ProtNLM"/>
    </source>
</evidence>
<dbReference type="PANTHER" id="PTHR10978">
    <property type="entry name" value="SUCCINATE DEHYDROGENASE CYTOCHROME B560 SUBUNIT"/>
    <property type="match status" value="1"/>
</dbReference>
<evidence type="ECO:0000256" key="9">
    <source>
        <dbReference type="SAM" id="Phobius"/>
    </source>
</evidence>
<name>A0A7R9I4W0_9NEOP</name>
<keyword evidence="8 9" id="KW-0472">Membrane</keyword>
<keyword evidence="7" id="KW-0408">Iron</keyword>
<evidence type="ECO:0000313" key="10">
    <source>
        <dbReference type="EMBL" id="CAD7447501.1"/>
    </source>
</evidence>
<evidence type="ECO:0000256" key="5">
    <source>
        <dbReference type="ARBA" id="ARBA00022723"/>
    </source>
</evidence>